<dbReference type="KEGG" id="psl:Psta_1288"/>
<dbReference type="Gene3D" id="3.40.50.720">
    <property type="entry name" value="NAD(P)-binding Rossmann-like Domain"/>
    <property type="match status" value="1"/>
</dbReference>
<feature type="domain" description="GFO/IDH/MocA-like oxidoreductase" evidence="2">
    <location>
        <begin position="151"/>
        <end position="283"/>
    </location>
</feature>
<dbReference type="HOGENOM" id="CLU_023194_17_1_0"/>
<reference evidence="3 4" key="1">
    <citation type="journal article" date="2009" name="Stand. Genomic Sci.">
        <title>Complete genome sequence of Pirellula staleyi type strain (ATCC 27377).</title>
        <authorList>
            <person name="Clum A."/>
            <person name="Tindall B.J."/>
            <person name="Sikorski J."/>
            <person name="Ivanova N."/>
            <person name="Mavrommatis K."/>
            <person name="Lucas S."/>
            <person name="Glavina del Rio T."/>
            <person name="Nolan M."/>
            <person name="Chen F."/>
            <person name="Tice H."/>
            <person name="Pitluck S."/>
            <person name="Cheng J.F."/>
            <person name="Chertkov O."/>
            <person name="Brettin T."/>
            <person name="Han C."/>
            <person name="Detter J.C."/>
            <person name="Kuske C."/>
            <person name="Bruce D."/>
            <person name="Goodwin L."/>
            <person name="Ovchinikova G."/>
            <person name="Pati A."/>
            <person name="Mikhailova N."/>
            <person name="Chen A."/>
            <person name="Palaniappan K."/>
            <person name="Land M."/>
            <person name="Hauser L."/>
            <person name="Chang Y.J."/>
            <person name="Jeffries C.D."/>
            <person name="Chain P."/>
            <person name="Rohde M."/>
            <person name="Goker M."/>
            <person name="Bristow J."/>
            <person name="Eisen J.A."/>
            <person name="Markowitz V."/>
            <person name="Hugenholtz P."/>
            <person name="Kyrpides N.C."/>
            <person name="Klenk H.P."/>
            <person name="Lapidus A."/>
        </authorList>
    </citation>
    <scope>NUCLEOTIDE SEQUENCE [LARGE SCALE GENOMIC DNA]</scope>
    <source>
        <strain evidence="4">ATCC 27377 / DSM 6068 / ICPB 4128</strain>
    </source>
</reference>
<evidence type="ECO:0000313" key="4">
    <source>
        <dbReference type="Proteomes" id="UP000001887"/>
    </source>
</evidence>
<dbReference type="InterPro" id="IPR051317">
    <property type="entry name" value="Gfo/Idh/MocA_oxidoreduct"/>
</dbReference>
<organism evidence="3 4">
    <name type="scientific">Pirellula staleyi (strain ATCC 27377 / DSM 6068 / ICPB 4128)</name>
    <name type="common">Pirella staleyi</name>
    <dbReference type="NCBI Taxonomy" id="530564"/>
    <lineage>
        <taxon>Bacteria</taxon>
        <taxon>Pseudomonadati</taxon>
        <taxon>Planctomycetota</taxon>
        <taxon>Planctomycetia</taxon>
        <taxon>Pirellulales</taxon>
        <taxon>Pirellulaceae</taxon>
        <taxon>Pirellula</taxon>
    </lineage>
</organism>
<evidence type="ECO:0000259" key="2">
    <source>
        <dbReference type="Pfam" id="PF22725"/>
    </source>
</evidence>
<name>D2QW91_PIRSD</name>
<dbReference type="SUPFAM" id="SSF55347">
    <property type="entry name" value="Glyceraldehyde-3-phosphate dehydrogenase-like, C-terminal domain"/>
    <property type="match status" value="1"/>
</dbReference>
<dbReference type="GO" id="GO:0000166">
    <property type="term" value="F:nucleotide binding"/>
    <property type="evidence" value="ECO:0007669"/>
    <property type="project" value="InterPro"/>
</dbReference>
<sequence length="398" mass="43605" precursor="true">MTTNGSLNRKLRMALCGGGQGSFIGRVHATAAVLDNRAVLVAGALSSNAEKSKASAPDYDIPVARAYGSIHELVEKELALPADQRIDFVSVATPNHTHFEIAKTAAEAGFNVICDKPMTFDLKQAEELAEVVKKSGVVFAVTHNYTGYPLVRQARQMIASGELGEINAIRAFYIQGWLRTRLELSDQKQAAWRTDPKKSGIAGCFGDIATHAYNLARYMTGLLPETISCHLKTFEEGRALDDYGTAIVKFENGALGTVTASQISHGRENDMWIEIDGTKGSLVWRQEEPNAMVVRANGQPHKIYTRDPNAPHMNDMGRAACRLPSGHPEAFFEAFANIYRAAYDAMILRAEGKPFETKDTVYPNIHDGVEGMYFIEQCVASSQQGGSFLPIKHPLARK</sequence>
<dbReference type="Gene3D" id="3.30.360.10">
    <property type="entry name" value="Dihydrodipicolinate Reductase, domain 2"/>
    <property type="match status" value="1"/>
</dbReference>
<dbReference type="InterPro" id="IPR000683">
    <property type="entry name" value="Gfo/Idh/MocA-like_OxRdtase_N"/>
</dbReference>
<proteinExistence type="predicted"/>
<dbReference type="Pfam" id="PF22725">
    <property type="entry name" value="GFO_IDH_MocA_C3"/>
    <property type="match status" value="1"/>
</dbReference>
<accession>D2QW91</accession>
<dbReference type="AlphaFoldDB" id="D2QW91"/>
<dbReference type="InterPro" id="IPR055170">
    <property type="entry name" value="GFO_IDH_MocA-like_dom"/>
</dbReference>
<gene>
    <name evidence="3" type="ordered locus">Psta_1288</name>
</gene>
<dbReference type="eggNOG" id="COG0673">
    <property type="taxonomic scope" value="Bacteria"/>
</dbReference>
<dbReference type="STRING" id="530564.Psta_1288"/>
<dbReference type="Pfam" id="PF01408">
    <property type="entry name" value="GFO_IDH_MocA"/>
    <property type="match status" value="1"/>
</dbReference>
<dbReference type="InterPro" id="IPR036291">
    <property type="entry name" value="NAD(P)-bd_dom_sf"/>
</dbReference>
<dbReference type="SUPFAM" id="SSF51735">
    <property type="entry name" value="NAD(P)-binding Rossmann-fold domains"/>
    <property type="match status" value="1"/>
</dbReference>
<dbReference type="EMBL" id="CP001848">
    <property type="protein sequence ID" value="ADB15966.1"/>
    <property type="molecule type" value="Genomic_DNA"/>
</dbReference>
<dbReference type="Proteomes" id="UP000001887">
    <property type="component" value="Chromosome"/>
</dbReference>
<keyword evidence="4" id="KW-1185">Reference proteome</keyword>
<dbReference type="PANTHER" id="PTHR43708">
    <property type="entry name" value="CONSERVED EXPRESSED OXIDOREDUCTASE (EUROFUNG)"/>
    <property type="match status" value="1"/>
</dbReference>
<dbReference type="PANTHER" id="PTHR43708:SF3">
    <property type="entry name" value="OXIDOREDUCTASE"/>
    <property type="match status" value="1"/>
</dbReference>
<feature type="domain" description="Gfo/Idh/MocA-like oxidoreductase N-terminal" evidence="1">
    <location>
        <begin position="12"/>
        <end position="143"/>
    </location>
</feature>
<evidence type="ECO:0000313" key="3">
    <source>
        <dbReference type="EMBL" id="ADB15966.1"/>
    </source>
</evidence>
<protein>
    <submittedName>
        <fullName evidence="3">Oxidoreductase domain protein</fullName>
    </submittedName>
</protein>
<evidence type="ECO:0000259" key="1">
    <source>
        <dbReference type="Pfam" id="PF01408"/>
    </source>
</evidence>